<dbReference type="AlphaFoldDB" id="A0A2S9IMG8"/>
<organism evidence="2 3">
    <name type="scientific">Phyllobacterium phragmitis</name>
    <dbReference type="NCBI Taxonomy" id="2670329"/>
    <lineage>
        <taxon>Bacteria</taxon>
        <taxon>Pseudomonadati</taxon>
        <taxon>Pseudomonadota</taxon>
        <taxon>Alphaproteobacteria</taxon>
        <taxon>Hyphomicrobiales</taxon>
        <taxon>Phyllobacteriaceae</taxon>
        <taxon>Phyllobacterium</taxon>
    </lineage>
</organism>
<reference evidence="2 3" key="1">
    <citation type="submission" date="2018-02" db="EMBL/GenBank/DDBJ databases">
        <title>The draft genome of Phyllobacterium sp. 1N-3.</title>
        <authorList>
            <person name="Liu L."/>
            <person name="Li L."/>
            <person name="Zhang X."/>
            <person name="Wang T."/>
            <person name="Liang L."/>
        </authorList>
    </citation>
    <scope>NUCLEOTIDE SEQUENCE [LARGE SCALE GENOMIC DNA]</scope>
    <source>
        <strain evidence="2 3">1N-3</strain>
    </source>
</reference>
<feature type="domain" description="RES" evidence="1">
    <location>
        <begin position="31"/>
        <end position="168"/>
    </location>
</feature>
<dbReference type="RefSeq" id="WP_105743679.1">
    <property type="nucleotide sequence ID" value="NZ_PVBR01000017.1"/>
</dbReference>
<keyword evidence="3" id="KW-1185">Reference proteome</keyword>
<dbReference type="Pfam" id="PF08808">
    <property type="entry name" value="RES"/>
    <property type="match status" value="1"/>
</dbReference>
<sequence>MTFDQRILRKLVVRVRVDDYVRILAREHANNPLGMGLGRTRFSSPRDKFKLLYLAQDVKTAIAETIIRDRFEGNSERLLLHEEFDRYSVTSVRNSRPLLLLDLRYEGASLLGVSTDAVRAKAQTAGRRFSQRVYDQTNLDGIVYMSRITNKQCVAVYDRAVETSLDADSPATNLPELGCLSSVIEGLHITIIKRQ</sequence>
<evidence type="ECO:0000313" key="2">
    <source>
        <dbReference type="EMBL" id="PRD41721.1"/>
    </source>
</evidence>
<accession>A0A2S9IMG8</accession>
<dbReference type="InterPro" id="IPR014914">
    <property type="entry name" value="RES_dom"/>
</dbReference>
<dbReference type="SMART" id="SM00953">
    <property type="entry name" value="RES"/>
    <property type="match status" value="1"/>
</dbReference>
<evidence type="ECO:0000259" key="1">
    <source>
        <dbReference type="SMART" id="SM00953"/>
    </source>
</evidence>
<dbReference type="Proteomes" id="UP000239434">
    <property type="component" value="Unassembled WGS sequence"/>
</dbReference>
<proteinExistence type="predicted"/>
<name>A0A2S9IMG8_9HYPH</name>
<comment type="caution">
    <text evidence="2">The sequence shown here is derived from an EMBL/GenBank/DDBJ whole genome shotgun (WGS) entry which is preliminary data.</text>
</comment>
<gene>
    <name evidence="2" type="ORF">C5748_19860</name>
</gene>
<evidence type="ECO:0000313" key="3">
    <source>
        <dbReference type="Proteomes" id="UP000239434"/>
    </source>
</evidence>
<protein>
    <submittedName>
        <fullName evidence="2">RES domain-containing protein</fullName>
    </submittedName>
</protein>
<dbReference type="EMBL" id="PVBR01000017">
    <property type="protein sequence ID" value="PRD41721.1"/>
    <property type="molecule type" value="Genomic_DNA"/>
</dbReference>